<sequence length="120" mass="13527">YLGQLDNVLKNQGTIKTADENTGQTVEPQNAGTRKIIITAMVIKGKLKMNWKYRCDLFDGQTIEKISDDYIQKIESIILHCSTRQQTKRSVSDIGMSGIASNQELDEFIKANKTSNDIIF</sequence>
<dbReference type="AlphaFoldDB" id="A0A1G8EP97"/>
<dbReference type="Gene3D" id="3.30.559.30">
    <property type="entry name" value="Nonribosomal peptide synthetase, condensation domain"/>
    <property type="match status" value="1"/>
</dbReference>
<dbReference type="RefSeq" id="WP_143009153.1">
    <property type="nucleotide sequence ID" value="NZ_FNCH01000043.1"/>
</dbReference>
<evidence type="ECO:0000313" key="1">
    <source>
        <dbReference type="EMBL" id="SDH71657.1"/>
    </source>
</evidence>
<feature type="non-terminal residue" evidence="1">
    <location>
        <position position="1"/>
    </location>
</feature>
<evidence type="ECO:0000313" key="2">
    <source>
        <dbReference type="Proteomes" id="UP000199643"/>
    </source>
</evidence>
<accession>A0A1G8EP97</accession>
<gene>
    <name evidence="1" type="ORF">SAMN05421827_1436</name>
</gene>
<organism evidence="1 2">
    <name type="scientific">Pedobacter terrae</name>
    <dbReference type="NCBI Taxonomy" id="405671"/>
    <lineage>
        <taxon>Bacteria</taxon>
        <taxon>Pseudomonadati</taxon>
        <taxon>Bacteroidota</taxon>
        <taxon>Sphingobacteriia</taxon>
        <taxon>Sphingobacteriales</taxon>
        <taxon>Sphingobacteriaceae</taxon>
        <taxon>Pedobacter</taxon>
    </lineage>
</organism>
<name>A0A1G8EP97_9SPHI</name>
<proteinExistence type="predicted"/>
<dbReference type="EMBL" id="FNCH01000043">
    <property type="protein sequence ID" value="SDH71657.1"/>
    <property type="molecule type" value="Genomic_DNA"/>
</dbReference>
<dbReference type="Proteomes" id="UP000199643">
    <property type="component" value="Unassembled WGS sequence"/>
</dbReference>
<protein>
    <submittedName>
        <fullName evidence="1">Non-ribosomal peptide synthase domain TIGR01720</fullName>
    </submittedName>
</protein>
<dbReference type="STRING" id="405671.SAMN05421827_1436"/>
<reference evidence="2" key="1">
    <citation type="submission" date="2016-10" db="EMBL/GenBank/DDBJ databases">
        <authorList>
            <person name="Varghese N."/>
            <person name="Submissions S."/>
        </authorList>
    </citation>
    <scope>NUCLEOTIDE SEQUENCE [LARGE SCALE GENOMIC DNA]</scope>
    <source>
        <strain evidence="2">DSM 17933</strain>
    </source>
</reference>
<dbReference type="SUPFAM" id="SSF52777">
    <property type="entry name" value="CoA-dependent acyltransferases"/>
    <property type="match status" value="1"/>
</dbReference>
<keyword evidence="2" id="KW-1185">Reference proteome</keyword>